<proteinExistence type="predicted"/>
<organism evidence="1 2">
    <name type="scientific">Cadophora malorum</name>
    <dbReference type="NCBI Taxonomy" id="108018"/>
    <lineage>
        <taxon>Eukaryota</taxon>
        <taxon>Fungi</taxon>
        <taxon>Dikarya</taxon>
        <taxon>Ascomycota</taxon>
        <taxon>Pezizomycotina</taxon>
        <taxon>Leotiomycetes</taxon>
        <taxon>Helotiales</taxon>
        <taxon>Ploettnerulaceae</taxon>
        <taxon>Cadophora</taxon>
    </lineage>
</organism>
<dbReference type="Proteomes" id="UP000664132">
    <property type="component" value="Unassembled WGS sequence"/>
</dbReference>
<dbReference type="PANTHER" id="PTHR24148:SF64">
    <property type="entry name" value="HETEROKARYON INCOMPATIBILITY DOMAIN-CONTAINING PROTEIN"/>
    <property type="match status" value="1"/>
</dbReference>
<keyword evidence="2" id="KW-1185">Reference proteome</keyword>
<dbReference type="AlphaFoldDB" id="A0A8H8BUK0"/>
<evidence type="ECO:0008006" key="3">
    <source>
        <dbReference type="Google" id="ProtNLM"/>
    </source>
</evidence>
<comment type="caution">
    <text evidence="1">The sequence shown here is derived from an EMBL/GenBank/DDBJ whole genome shotgun (WGS) entry which is preliminary data.</text>
</comment>
<reference evidence="1" key="1">
    <citation type="submission" date="2021-02" db="EMBL/GenBank/DDBJ databases">
        <title>Genome sequence Cadophora malorum strain M34.</title>
        <authorList>
            <person name="Stefanovic E."/>
            <person name="Vu D."/>
            <person name="Scully C."/>
            <person name="Dijksterhuis J."/>
            <person name="Roader J."/>
            <person name="Houbraken J."/>
        </authorList>
    </citation>
    <scope>NUCLEOTIDE SEQUENCE</scope>
    <source>
        <strain evidence="1">M34</strain>
    </source>
</reference>
<sequence length="439" mass="51123">MEWLLDPKSGVDWGALRSLLLRPWWRRVWTLQEFLISDRRNLRFYCGRESISRHDLEEAVYATWLCKGWDKELLGKEAHEGKFGLFLTSSYKLSVLVRIELTRCFSAGWNRRRTSQWYVERPHEMGLIAMLAYDAHLVPQFNPESSVEEVYTDLVEAFTQPENYDSLDIICYALLSNHKEREFDSEKTRRRGSQIGELMSKARSCQSWQVKVQVKEWGTFDQRSSDYDDAGELTESLPLQQSRSDFNVCPTSNSGSPTVTESISRCIALDRKDRYLSESLPVGFFHHEFLQFCVAYLKSPLSSRVPEYFRSWLNSNKFLIIHGRTLEEHCKELVQDVGIPEAKYFREGRLKKFYGRLEDTFVTMARRLVVCERGSLGMAASRARKGDLVVVLLGCSIPLVLKRHGEEFELVGECYLDWFMNGEGLDKKMGFVRREFKLV</sequence>
<accession>A0A8H8BUK0</accession>
<evidence type="ECO:0000313" key="1">
    <source>
        <dbReference type="EMBL" id="KAG4424551.1"/>
    </source>
</evidence>
<dbReference type="OrthoDB" id="2504919at2759"/>
<dbReference type="Pfam" id="PF26639">
    <property type="entry name" value="Het-6_barrel"/>
    <property type="match status" value="1"/>
</dbReference>
<dbReference type="PANTHER" id="PTHR24148">
    <property type="entry name" value="ANKYRIN REPEAT DOMAIN-CONTAINING PROTEIN 39 HOMOLOG-RELATED"/>
    <property type="match status" value="1"/>
</dbReference>
<protein>
    <recommendedName>
        <fullName evidence="3">Heterokaryon incompatibility domain-containing protein</fullName>
    </recommendedName>
</protein>
<evidence type="ECO:0000313" key="2">
    <source>
        <dbReference type="Proteomes" id="UP000664132"/>
    </source>
</evidence>
<dbReference type="InterPro" id="IPR052895">
    <property type="entry name" value="HetReg/Transcr_Mod"/>
</dbReference>
<gene>
    <name evidence="1" type="ORF">IFR04_002261</name>
</gene>
<name>A0A8H8BUK0_9HELO</name>
<dbReference type="EMBL" id="JAFJYH010000019">
    <property type="protein sequence ID" value="KAG4424551.1"/>
    <property type="molecule type" value="Genomic_DNA"/>
</dbReference>